<organism evidence="9 10">
    <name type="scientific">candidate division LCP-89 bacterium B3_LCP</name>
    <dbReference type="NCBI Taxonomy" id="2012998"/>
    <lineage>
        <taxon>Bacteria</taxon>
        <taxon>Pseudomonadati</taxon>
        <taxon>Bacteria division LCP-89</taxon>
    </lineage>
</organism>
<keyword evidence="3" id="KW-1003">Cell membrane</keyword>
<dbReference type="GO" id="GO:0005886">
    <property type="term" value="C:plasma membrane"/>
    <property type="evidence" value="ECO:0007669"/>
    <property type="project" value="UniProtKB-SubCell"/>
</dbReference>
<dbReference type="GO" id="GO:0015031">
    <property type="term" value="P:protein transport"/>
    <property type="evidence" value="ECO:0007669"/>
    <property type="project" value="UniProtKB-KW"/>
</dbReference>
<protein>
    <submittedName>
        <fullName evidence="9">Protein TolR</fullName>
    </submittedName>
</protein>
<proteinExistence type="inferred from homology"/>
<evidence type="ECO:0000256" key="2">
    <source>
        <dbReference type="ARBA" id="ARBA00005811"/>
    </source>
</evidence>
<dbReference type="PANTHER" id="PTHR30558">
    <property type="entry name" value="EXBD MEMBRANE COMPONENT OF PMF-DRIVEN MACROMOLECULE IMPORT SYSTEM"/>
    <property type="match status" value="1"/>
</dbReference>
<evidence type="ECO:0000256" key="8">
    <source>
        <dbReference type="SAM" id="Phobius"/>
    </source>
</evidence>
<keyword evidence="7" id="KW-0653">Protein transport</keyword>
<dbReference type="EMBL" id="NJBN01000001">
    <property type="protein sequence ID" value="TKJ42379.1"/>
    <property type="molecule type" value="Genomic_DNA"/>
</dbReference>
<dbReference type="GO" id="GO:0022857">
    <property type="term" value="F:transmembrane transporter activity"/>
    <property type="evidence" value="ECO:0007669"/>
    <property type="project" value="InterPro"/>
</dbReference>
<evidence type="ECO:0000256" key="4">
    <source>
        <dbReference type="ARBA" id="ARBA00022692"/>
    </source>
</evidence>
<dbReference type="Pfam" id="PF02472">
    <property type="entry name" value="ExbD"/>
    <property type="match status" value="1"/>
</dbReference>
<dbReference type="InterPro" id="IPR003400">
    <property type="entry name" value="ExbD"/>
</dbReference>
<keyword evidence="5 8" id="KW-1133">Transmembrane helix</keyword>
<keyword evidence="7" id="KW-0813">Transport</keyword>
<dbReference type="Gene3D" id="3.30.420.270">
    <property type="match status" value="1"/>
</dbReference>
<keyword evidence="4 7" id="KW-0812">Transmembrane</keyword>
<keyword evidence="6 8" id="KW-0472">Membrane</keyword>
<dbReference type="AlphaFoldDB" id="A0A532V5A6"/>
<sequence>MNQVQFEQSRMADINVTPLVDVFLVLLIIFMISAPMLKSVYDISLPTSTRAQPRSQEGIEITLGKNGIYFIDASQVTKEDFTSAFRQIFSPENPRPVFVRADGELPYQEIVSALDILRKAGAVDVGLVTVPSGPK</sequence>
<evidence type="ECO:0000313" key="10">
    <source>
        <dbReference type="Proteomes" id="UP000319619"/>
    </source>
</evidence>
<reference evidence="9 10" key="1">
    <citation type="submission" date="2017-06" db="EMBL/GenBank/DDBJ databases">
        <title>Novel microbial phyla capable of carbon fixation and sulfur reduction in deep-sea sediments.</title>
        <authorList>
            <person name="Huang J."/>
            <person name="Baker B."/>
            <person name="Wang Y."/>
        </authorList>
    </citation>
    <scope>NUCLEOTIDE SEQUENCE [LARGE SCALE GENOMIC DNA]</scope>
    <source>
        <strain evidence="9">B3_LCP</strain>
    </source>
</reference>
<comment type="caution">
    <text evidence="9">The sequence shown here is derived from an EMBL/GenBank/DDBJ whole genome shotgun (WGS) entry which is preliminary data.</text>
</comment>
<evidence type="ECO:0000256" key="6">
    <source>
        <dbReference type="ARBA" id="ARBA00023136"/>
    </source>
</evidence>
<feature type="transmembrane region" description="Helical" evidence="8">
    <location>
        <begin position="20"/>
        <end position="41"/>
    </location>
</feature>
<evidence type="ECO:0000313" key="9">
    <source>
        <dbReference type="EMBL" id="TKJ42379.1"/>
    </source>
</evidence>
<comment type="similarity">
    <text evidence="2 7">Belongs to the ExbD/TolR family.</text>
</comment>
<gene>
    <name evidence="9" type="ORF">CEE37_01480</name>
</gene>
<evidence type="ECO:0000256" key="5">
    <source>
        <dbReference type="ARBA" id="ARBA00022989"/>
    </source>
</evidence>
<evidence type="ECO:0000256" key="1">
    <source>
        <dbReference type="ARBA" id="ARBA00004162"/>
    </source>
</evidence>
<evidence type="ECO:0000256" key="7">
    <source>
        <dbReference type="RuleBase" id="RU003879"/>
    </source>
</evidence>
<dbReference type="Proteomes" id="UP000319619">
    <property type="component" value="Unassembled WGS sequence"/>
</dbReference>
<comment type="subcellular location">
    <subcellularLocation>
        <location evidence="1">Cell membrane</location>
        <topology evidence="1">Single-pass membrane protein</topology>
    </subcellularLocation>
    <subcellularLocation>
        <location evidence="7">Cell membrane</location>
        <topology evidence="7">Single-pass type II membrane protein</topology>
    </subcellularLocation>
</comment>
<name>A0A532V5A6_UNCL8</name>
<evidence type="ECO:0000256" key="3">
    <source>
        <dbReference type="ARBA" id="ARBA00022475"/>
    </source>
</evidence>
<dbReference type="PANTHER" id="PTHR30558:SF7">
    <property type="entry name" value="TOL-PAL SYSTEM PROTEIN TOLR"/>
    <property type="match status" value="1"/>
</dbReference>
<accession>A0A532V5A6</accession>